<sequence length="805" mass="88466">MEEKGSDTVGVTLYPADYEAVEMVTDQGKEILQQEFTEAQLFLHSIQELERVRTERKKKKQKTDDAADEQVNEVKTEDTDESMETTETVEKLEETVEDADEEEDVIDPRIHYRPMVAELQAAVAELHQLINSIDLIRRRDFLEEMRCIRENTAPKREELEHLVEAKGAQVKESGTILLDGVEALAKTVEKESVFFQGITQMLRKWKICAPIHGNIPKPFRAGEPLAVDCSYGSAGSVFVPQTRSIADLAYAELSRTEKGLVRVKTPEDFLARTLQIKLEAKDTGKEGTFTLPSPHLIHMTKAEMDKLEDTPEDLKTLEERNVSILKAVQFSVFCEELFYTLMKEALQNTSKWTDTAYNISNYVVKKHGRDDSSTDTHISVLQVLDDEIQLRVNERYHLTIKLADVKSLSKNKDVTTEEKMATEAAASDEQDAADVKEEPQVDDAPLPTSSPGKPRRAASISYSTPADSDEAFLTQTCRYTLLLLQQEIRTRHGRKDISRALLYTGLDISTTAGGGVNSSNSSGGAAGMGPASEADKHDSAPGTLATVLTVLAHNLLKNEVARYLDKASSVLAFQKLQASASGRVLDDGLLQPICDSVRGVYVGPRWKTCAFDSTLSAFDLNIGKNFSTEVLISGARILLQTGIASQREVSGVEGLREFVETTVCSQVALALHHDALSFGLKQSSMNLDRTSVRLVVTGEWDGSCIGEGRVSDTRAVGSIFLEPYLAGDGSLAINCLLQAVDASKLAPVQATLCRSASGEVHKVEWKRIPGSSDAGKMLWLMQKTGVLSDPFKGLTKSKTALSNGN</sequence>
<dbReference type="EMBL" id="RCMK01000072">
    <property type="protein sequence ID" value="KAG2950352.1"/>
    <property type="molecule type" value="Genomic_DNA"/>
</dbReference>
<comment type="caution">
    <text evidence="12">The sequence shown here is derived from an EMBL/GenBank/DDBJ whole genome shotgun (WGS) entry which is preliminary data.</text>
</comment>
<evidence type="ECO:0000256" key="4">
    <source>
        <dbReference type="ARBA" id="ARBA00023163"/>
    </source>
</evidence>
<dbReference type="Proteomes" id="UP000697107">
    <property type="component" value="Unassembled WGS sequence"/>
</dbReference>
<feature type="region of interest" description="Disordered" evidence="6">
    <location>
        <begin position="412"/>
        <end position="465"/>
    </location>
</feature>
<evidence type="ECO:0000313" key="13">
    <source>
        <dbReference type="Proteomes" id="UP000251314"/>
    </source>
</evidence>
<dbReference type="EMBL" id="RCMI01000075">
    <property type="protein sequence ID" value="KAG2937630.1"/>
    <property type="molecule type" value="Genomic_DNA"/>
</dbReference>
<gene>
    <name evidence="12" type="ORF">PC110_g1479</name>
    <name evidence="7" type="ORF">PC113_g4481</name>
    <name evidence="8" type="ORF">PC115_g4137</name>
    <name evidence="9" type="ORF">PC117_g4526</name>
    <name evidence="10" type="ORF">PC118_g3901</name>
    <name evidence="11" type="ORF">PC129_g3017</name>
</gene>
<dbReference type="EMBL" id="RCML01000069">
    <property type="protein sequence ID" value="KAG2993707.1"/>
    <property type="molecule type" value="Genomic_DNA"/>
</dbReference>
<dbReference type="STRING" id="29920.A0A329T0W1"/>
<comment type="subcellular location">
    <subcellularLocation>
        <location evidence="1">Nucleus</location>
    </subcellularLocation>
</comment>
<evidence type="ECO:0000313" key="9">
    <source>
        <dbReference type="EMBL" id="KAG2950352.1"/>
    </source>
</evidence>
<name>A0A329T0W1_9STRA</name>
<dbReference type="GO" id="GO:0070847">
    <property type="term" value="C:core mediator complex"/>
    <property type="evidence" value="ECO:0007669"/>
    <property type="project" value="TreeGrafter"/>
</dbReference>
<feature type="compositionally biased region" description="Basic and acidic residues" evidence="6">
    <location>
        <begin position="412"/>
        <end position="421"/>
    </location>
</feature>
<evidence type="ECO:0000313" key="11">
    <source>
        <dbReference type="EMBL" id="KAG3226397.1"/>
    </source>
</evidence>
<comment type="similarity">
    <text evidence="2">Belongs to the Mediator complex subunit 17 family.</text>
</comment>
<evidence type="ECO:0000256" key="5">
    <source>
        <dbReference type="ARBA" id="ARBA00023242"/>
    </source>
</evidence>
<dbReference type="VEuPathDB" id="FungiDB:PC110_g1479"/>
<evidence type="ECO:0000256" key="1">
    <source>
        <dbReference type="ARBA" id="ARBA00004123"/>
    </source>
</evidence>
<dbReference type="EMBL" id="RCMG01000077">
    <property type="protein sequence ID" value="KAG2864551.1"/>
    <property type="molecule type" value="Genomic_DNA"/>
</dbReference>
<evidence type="ECO:0000313" key="8">
    <source>
        <dbReference type="EMBL" id="KAG2937630.1"/>
    </source>
</evidence>
<feature type="compositionally biased region" description="Low complexity" evidence="6">
    <location>
        <begin position="517"/>
        <end position="532"/>
    </location>
</feature>
<dbReference type="Proteomes" id="UP000736787">
    <property type="component" value="Unassembled WGS sequence"/>
</dbReference>
<dbReference type="Proteomes" id="UP000251314">
    <property type="component" value="Unassembled WGS sequence"/>
</dbReference>
<keyword evidence="5" id="KW-0539">Nucleus</keyword>
<dbReference type="PANTHER" id="PTHR13114:SF7">
    <property type="entry name" value="MEDIATOR OF RNA POLYMERASE II TRANSCRIPTION SUBUNIT 17"/>
    <property type="match status" value="1"/>
</dbReference>
<evidence type="ECO:0000313" key="12">
    <source>
        <dbReference type="EMBL" id="RAW42314.1"/>
    </source>
</evidence>
<keyword evidence="3" id="KW-0805">Transcription regulation</keyword>
<dbReference type="EMBL" id="RCMV01000058">
    <property type="protein sequence ID" value="KAG3226397.1"/>
    <property type="molecule type" value="Genomic_DNA"/>
</dbReference>
<organism evidence="12 13">
    <name type="scientific">Phytophthora cactorum</name>
    <dbReference type="NCBI Taxonomy" id="29920"/>
    <lineage>
        <taxon>Eukaryota</taxon>
        <taxon>Sar</taxon>
        <taxon>Stramenopiles</taxon>
        <taxon>Oomycota</taxon>
        <taxon>Peronosporomycetes</taxon>
        <taxon>Peronosporales</taxon>
        <taxon>Peronosporaceae</taxon>
        <taxon>Phytophthora</taxon>
    </lineage>
</organism>
<proteinExistence type="inferred from homology"/>
<evidence type="ECO:0000256" key="6">
    <source>
        <dbReference type="SAM" id="MobiDB-lite"/>
    </source>
</evidence>
<evidence type="ECO:0000256" key="3">
    <source>
        <dbReference type="ARBA" id="ARBA00023015"/>
    </source>
</evidence>
<accession>A0A329T0W1</accession>
<reference evidence="11" key="2">
    <citation type="submission" date="2018-05" db="EMBL/GenBank/DDBJ databases">
        <title>Effector identification in a new, highly contiguous assembly of the strawberry crown rot pathogen Phytophthora cactorum.</title>
        <authorList>
            <person name="Armitage A.D."/>
            <person name="Nellist C.F."/>
            <person name="Bates H."/>
            <person name="Vickerstaff R.J."/>
            <person name="Harrison R.J."/>
        </authorList>
    </citation>
    <scope>NUCLEOTIDE SEQUENCE</scope>
    <source>
        <strain evidence="7">15-7</strain>
        <strain evidence="8">4032</strain>
        <strain evidence="9">4040</strain>
        <strain evidence="10">P415</strain>
        <strain evidence="11">P421</strain>
    </source>
</reference>
<evidence type="ECO:0000256" key="2">
    <source>
        <dbReference type="ARBA" id="ARBA00005635"/>
    </source>
</evidence>
<dbReference type="InterPro" id="IPR019313">
    <property type="entry name" value="Mediator_Med17"/>
</dbReference>
<dbReference type="OrthoDB" id="161419at2759"/>
<dbReference type="GO" id="GO:0016592">
    <property type="term" value="C:mediator complex"/>
    <property type="evidence" value="ECO:0007669"/>
    <property type="project" value="InterPro"/>
</dbReference>
<reference evidence="12 13" key="1">
    <citation type="submission" date="2018-01" db="EMBL/GenBank/DDBJ databases">
        <title>Draft genome of the strawberry crown rot pathogen Phytophthora cactorum.</title>
        <authorList>
            <person name="Armitage A.D."/>
            <person name="Lysoe E."/>
            <person name="Nellist C.F."/>
            <person name="Harrison R.J."/>
            <person name="Brurberg M.B."/>
        </authorList>
    </citation>
    <scope>NUCLEOTIDE SEQUENCE [LARGE SCALE GENOMIC DNA]</scope>
    <source>
        <strain evidence="12 13">10300</strain>
    </source>
</reference>
<dbReference type="PANTHER" id="PTHR13114">
    <property type="entry name" value="MEDIATOR OF RNA POLYMERASE II TRANSCRIPTION SUBUNIT 17"/>
    <property type="match status" value="1"/>
</dbReference>
<feature type="region of interest" description="Disordered" evidence="6">
    <location>
        <begin position="513"/>
        <end position="539"/>
    </location>
</feature>
<dbReference type="AlphaFoldDB" id="A0A329T0W1"/>
<dbReference type="Proteomes" id="UP000760860">
    <property type="component" value="Unassembled WGS sequence"/>
</dbReference>
<protein>
    <submittedName>
        <fullName evidence="12">Uncharacterized protein</fullName>
    </submittedName>
</protein>
<dbReference type="GO" id="GO:0006357">
    <property type="term" value="P:regulation of transcription by RNA polymerase II"/>
    <property type="evidence" value="ECO:0007669"/>
    <property type="project" value="InterPro"/>
</dbReference>
<dbReference type="EMBL" id="MJFZ01000017">
    <property type="protein sequence ID" value="RAW42314.1"/>
    <property type="molecule type" value="Genomic_DNA"/>
</dbReference>
<dbReference type="Proteomes" id="UP000735874">
    <property type="component" value="Unassembled WGS sequence"/>
</dbReference>
<keyword evidence="4" id="KW-0804">Transcription</keyword>
<feature type="region of interest" description="Disordered" evidence="6">
    <location>
        <begin position="54"/>
        <end position="88"/>
    </location>
</feature>
<evidence type="ECO:0000313" key="7">
    <source>
        <dbReference type="EMBL" id="KAG2864551.1"/>
    </source>
</evidence>
<keyword evidence="13" id="KW-1185">Reference proteome</keyword>
<evidence type="ECO:0000313" key="10">
    <source>
        <dbReference type="EMBL" id="KAG2993707.1"/>
    </source>
</evidence>
<dbReference type="Proteomes" id="UP000774804">
    <property type="component" value="Unassembled WGS sequence"/>
</dbReference>
<dbReference type="GO" id="GO:0003712">
    <property type="term" value="F:transcription coregulator activity"/>
    <property type="evidence" value="ECO:0007669"/>
    <property type="project" value="InterPro"/>
</dbReference>